<feature type="binding site" evidence="3">
    <location>
        <position position="10"/>
    </location>
    <ligand>
        <name>substrate</name>
    </ligand>
</feature>
<accession>A0A4V3V769</accession>
<dbReference type="PANTHER" id="PTHR43798">
    <property type="entry name" value="MONOACYLGLYCEROL LIPASE"/>
    <property type="match status" value="1"/>
</dbReference>
<feature type="binding site" evidence="3">
    <location>
        <position position="79"/>
    </location>
    <ligand>
        <name>substrate</name>
    </ligand>
</feature>
<dbReference type="InterPro" id="IPR012354">
    <property type="entry name" value="Esterase_lipase"/>
</dbReference>
<keyword evidence="1 5" id="KW-0378">Hydrolase</keyword>
<feature type="active site" description="Nucleophile" evidence="2">
    <location>
        <position position="78"/>
    </location>
</feature>
<evidence type="ECO:0000256" key="2">
    <source>
        <dbReference type="PIRSR" id="PIRSR017388-1"/>
    </source>
</evidence>
<evidence type="ECO:0000256" key="1">
    <source>
        <dbReference type="ARBA" id="ARBA00022801"/>
    </source>
</evidence>
<feature type="active site" description="Charge relay system" evidence="2">
    <location>
        <position position="207"/>
    </location>
</feature>
<dbReference type="Pfam" id="PF12146">
    <property type="entry name" value="Hydrolase_4"/>
    <property type="match status" value="1"/>
</dbReference>
<organism evidence="5 6">
    <name type="scientific">Bacillus timonensis</name>
    <dbReference type="NCBI Taxonomy" id="1033734"/>
    <lineage>
        <taxon>Bacteria</taxon>
        <taxon>Bacillati</taxon>
        <taxon>Bacillota</taxon>
        <taxon>Bacilli</taxon>
        <taxon>Bacillales</taxon>
        <taxon>Bacillaceae</taxon>
        <taxon>Bacillus</taxon>
    </lineage>
</organism>
<dbReference type="AlphaFoldDB" id="A0A4V3V769"/>
<dbReference type="Proteomes" id="UP000306477">
    <property type="component" value="Unassembled WGS sequence"/>
</dbReference>
<gene>
    <name evidence="5" type="ORF">E1I69_19690</name>
</gene>
<keyword evidence="6" id="KW-1185">Reference proteome</keyword>
<feature type="domain" description="Serine aminopeptidase S33" evidence="4">
    <location>
        <begin position="5"/>
        <end position="210"/>
    </location>
</feature>
<evidence type="ECO:0000259" key="4">
    <source>
        <dbReference type="Pfam" id="PF12146"/>
    </source>
</evidence>
<dbReference type="STRING" id="1033734.GCA_000285535_04327"/>
<dbReference type="PANTHER" id="PTHR43798:SF31">
    <property type="entry name" value="AB HYDROLASE SUPERFAMILY PROTEIN YCLE"/>
    <property type="match status" value="1"/>
</dbReference>
<reference evidence="5 6" key="1">
    <citation type="journal article" date="2019" name="Indoor Air">
        <title>Impacts of indoor surface finishes on bacterial viability.</title>
        <authorList>
            <person name="Hu J."/>
            <person name="Maamar S.B."/>
            <person name="Glawe A.J."/>
            <person name="Gottel N."/>
            <person name="Gilbert J.A."/>
            <person name="Hartmann E.M."/>
        </authorList>
    </citation>
    <scope>NUCLEOTIDE SEQUENCE [LARGE SCALE GENOMIC DNA]</scope>
    <source>
        <strain evidence="5 6">AF060A6</strain>
    </source>
</reference>
<name>A0A4V3V769_9BACI</name>
<dbReference type="InterPro" id="IPR050266">
    <property type="entry name" value="AB_hydrolase_sf"/>
</dbReference>
<dbReference type="OrthoDB" id="9786110at2"/>
<dbReference type="GO" id="GO:0052689">
    <property type="term" value="F:carboxylic ester hydrolase activity"/>
    <property type="evidence" value="ECO:0007669"/>
    <property type="project" value="InterPro"/>
</dbReference>
<protein>
    <submittedName>
        <fullName evidence="5">Alpha/beta fold hydrolase</fullName>
    </submittedName>
</protein>
<dbReference type="InterPro" id="IPR022742">
    <property type="entry name" value="Hydrolase_4"/>
</dbReference>
<comment type="caution">
    <text evidence="5">The sequence shown here is derived from an EMBL/GenBank/DDBJ whole genome shotgun (WGS) entry which is preliminary data.</text>
</comment>
<proteinExistence type="predicted"/>
<dbReference type="PIRSF" id="PIRSF017388">
    <property type="entry name" value="Esterase_lipase"/>
    <property type="match status" value="1"/>
</dbReference>
<dbReference type="InterPro" id="IPR029058">
    <property type="entry name" value="AB_hydrolase_fold"/>
</dbReference>
<evidence type="ECO:0000256" key="3">
    <source>
        <dbReference type="PIRSR" id="PIRSR017388-2"/>
    </source>
</evidence>
<dbReference type="GO" id="GO:0016020">
    <property type="term" value="C:membrane"/>
    <property type="evidence" value="ECO:0007669"/>
    <property type="project" value="TreeGrafter"/>
</dbReference>
<evidence type="ECO:0000313" key="6">
    <source>
        <dbReference type="Proteomes" id="UP000306477"/>
    </source>
</evidence>
<dbReference type="EMBL" id="SLUB01000052">
    <property type="protein sequence ID" value="THE10203.1"/>
    <property type="molecule type" value="Genomic_DNA"/>
</dbReference>
<dbReference type="SUPFAM" id="SSF53474">
    <property type="entry name" value="alpha/beta-Hydrolases"/>
    <property type="match status" value="1"/>
</dbReference>
<evidence type="ECO:0000313" key="5">
    <source>
        <dbReference type="EMBL" id="THE10203.1"/>
    </source>
</evidence>
<sequence>MIGCLFIHGFTGAPYEIEPLARYIRDSTDWVVRTPTLPGHGETLYLKGTHYSEWIEYAEKVLIDLLQSCDKVFIIGFSMGGLIAGYLATRYPIQKLVLLSAAAYYINPKQLVADIKIMLRDGLNKTLHKNELYLRYKKKIVDTPLSATIEFRKLVRKIRPELHHIKVPTLIVQGECDGIVPLKSANYLYQVISSTEKKLLLLPCAKHHVCYGEDQDKLFKEVDTFLHESTKEYIY</sequence>
<dbReference type="RefSeq" id="WP_136381278.1">
    <property type="nucleotide sequence ID" value="NZ_SLUB01000052.1"/>
</dbReference>
<dbReference type="Gene3D" id="3.40.50.1820">
    <property type="entry name" value="alpha/beta hydrolase"/>
    <property type="match status" value="1"/>
</dbReference>
<feature type="active site" description="Charge relay system" evidence="2">
    <location>
        <position position="177"/>
    </location>
</feature>